<dbReference type="AlphaFoldDB" id="A0A9W4TK20"/>
<sequence length="111" mass="12855">MNHFDIILESLKNQKKSIEEKISLEIGNKNLLIIEKEKIKQAIYWLSLIGNLQIENCRVEKSITIPDLGFCDARLVLDPESDNPEMWSDFKINDETVLLDSGDIILKLKKR</sequence>
<proteinExistence type="predicted"/>
<organism evidence="2 3">
    <name type="scientific">Flavobacterium collinsii</name>
    <dbReference type="NCBI Taxonomy" id="1114861"/>
    <lineage>
        <taxon>Bacteria</taxon>
        <taxon>Pseudomonadati</taxon>
        <taxon>Bacteroidota</taxon>
        <taxon>Flavobacteriia</taxon>
        <taxon>Flavobacteriales</taxon>
        <taxon>Flavobacteriaceae</taxon>
        <taxon>Flavobacterium</taxon>
    </lineage>
</organism>
<accession>A0A9W4TK20</accession>
<evidence type="ECO:0000256" key="1">
    <source>
        <dbReference type="SAM" id="Coils"/>
    </source>
</evidence>
<name>A0A9W4TK20_9FLAO</name>
<keyword evidence="1" id="KW-0175">Coiled coil</keyword>
<dbReference type="RefSeq" id="WP_263360329.1">
    <property type="nucleotide sequence ID" value="NZ_OX336425.1"/>
</dbReference>
<dbReference type="EMBL" id="OX336425">
    <property type="protein sequence ID" value="CAI2767400.1"/>
    <property type="molecule type" value="Genomic_DNA"/>
</dbReference>
<dbReference type="Proteomes" id="UP001152749">
    <property type="component" value="Chromosome"/>
</dbReference>
<evidence type="ECO:0000313" key="3">
    <source>
        <dbReference type="Proteomes" id="UP001152749"/>
    </source>
</evidence>
<evidence type="ECO:0000313" key="2">
    <source>
        <dbReference type="EMBL" id="CAI2767400.1"/>
    </source>
</evidence>
<dbReference type="KEGG" id="fcs:TRV642_2535"/>
<feature type="coiled-coil region" evidence="1">
    <location>
        <begin position="1"/>
        <end position="28"/>
    </location>
</feature>
<protein>
    <submittedName>
        <fullName evidence="2">Uncharacterized protein</fullName>
    </submittedName>
</protein>
<gene>
    <name evidence="2" type="ORF">TRV642_2535</name>
</gene>
<reference evidence="2" key="1">
    <citation type="submission" date="2022-09" db="EMBL/GenBank/DDBJ databases">
        <authorList>
            <person name="Duchaud E."/>
        </authorList>
    </citation>
    <scope>NUCLEOTIDE SEQUENCE</scope>
    <source>
        <strain evidence="2">TRV642</strain>
    </source>
</reference>